<dbReference type="Proteomes" id="UP000265562">
    <property type="component" value="Chromosome"/>
</dbReference>
<dbReference type="PANTHER" id="PTHR43584:SF8">
    <property type="entry name" value="N-ACETYLMURAMATE ALPHA-1-PHOSPHATE URIDYLYLTRANSFERASE"/>
    <property type="match status" value="1"/>
</dbReference>
<dbReference type="GO" id="GO:0016779">
    <property type="term" value="F:nucleotidyltransferase activity"/>
    <property type="evidence" value="ECO:0007669"/>
    <property type="project" value="UniProtKB-ARBA"/>
</dbReference>
<evidence type="ECO:0000313" key="2">
    <source>
        <dbReference type="EMBL" id="AYA99434.1"/>
    </source>
</evidence>
<dbReference type="KEGG" id="lua:D4A81_05500"/>
<accession>A0A385Q1H1</accession>
<reference evidence="2 3" key="1">
    <citation type="submission" date="2018-09" db="EMBL/GenBank/DDBJ databases">
        <title>Genome sequencing of Lachnoanaerobaculum umeaense DSM 23576.</title>
        <authorList>
            <person name="Kook J.-K."/>
            <person name="Park S.-N."/>
            <person name="Lim Y.K."/>
        </authorList>
    </citation>
    <scope>NUCLEOTIDE SEQUENCE [LARGE SCALE GENOMIC DNA]</scope>
    <source>
        <strain evidence="3">DSM 23576 \ CCUG 58757</strain>
    </source>
</reference>
<evidence type="ECO:0000313" key="3">
    <source>
        <dbReference type="Proteomes" id="UP000265562"/>
    </source>
</evidence>
<dbReference type="EMBL" id="CP032364">
    <property type="protein sequence ID" value="AYA99434.1"/>
    <property type="molecule type" value="Genomic_DNA"/>
</dbReference>
<keyword evidence="3" id="KW-1185">Reference proteome</keyword>
<organism evidence="2 3">
    <name type="scientific">Lachnoanaerobaculum umeaense</name>
    <dbReference type="NCBI Taxonomy" id="617123"/>
    <lineage>
        <taxon>Bacteria</taxon>
        <taxon>Bacillati</taxon>
        <taxon>Bacillota</taxon>
        <taxon>Clostridia</taxon>
        <taxon>Lachnospirales</taxon>
        <taxon>Lachnospiraceae</taxon>
        <taxon>Lachnoanaerobaculum</taxon>
    </lineage>
</organism>
<sequence>MKKIDVKTKKLFELEETIAKELFERYTYPWEVFKDLGSFIEELGATLPDTEYLKIGKNIWVHRSVKIMPTIALAGPLIICKDASVRSCAFFRGNVIIGEGAVAGNSCEFKNAILFNKAQVPHFSYVGDSIIGYKAHLGASAITSNLKSDKSDVVLHLEDAELETGLRKFGAMVGDEAEIGCGSILNPGTVIGKNTTVYPLSSVRGCVSKSSIYKSEDNIVTKSKKKPSISRL</sequence>
<dbReference type="SUPFAM" id="SSF51161">
    <property type="entry name" value="Trimeric LpxA-like enzymes"/>
    <property type="match status" value="1"/>
</dbReference>
<evidence type="ECO:0000259" key="1">
    <source>
        <dbReference type="Pfam" id="PF25087"/>
    </source>
</evidence>
<dbReference type="Gene3D" id="2.160.10.10">
    <property type="entry name" value="Hexapeptide repeat proteins"/>
    <property type="match status" value="1"/>
</dbReference>
<dbReference type="OrthoDB" id="9779868at2"/>
<dbReference type="RefSeq" id="WP_111524119.1">
    <property type="nucleotide sequence ID" value="NZ_CP032364.1"/>
</dbReference>
<dbReference type="PANTHER" id="PTHR43584">
    <property type="entry name" value="NUCLEOTIDYL TRANSFERASE"/>
    <property type="match status" value="1"/>
</dbReference>
<dbReference type="InterPro" id="IPR050065">
    <property type="entry name" value="GlmU-like"/>
</dbReference>
<proteinExistence type="predicted"/>
<dbReference type="InterPro" id="IPR056729">
    <property type="entry name" value="GMPPB_C"/>
</dbReference>
<name>A0A385Q1H1_9FIRM</name>
<dbReference type="AlphaFoldDB" id="A0A385Q1H1"/>
<protein>
    <submittedName>
        <fullName evidence="2">UDP-N-acetylglucosamine pyrophosphorylase</fullName>
    </submittedName>
</protein>
<feature type="domain" description="Mannose-1-phosphate guanyltransferase C-terminal" evidence="1">
    <location>
        <begin position="74"/>
        <end position="144"/>
    </location>
</feature>
<gene>
    <name evidence="2" type="ORF">D4A81_05500</name>
</gene>
<dbReference type="Pfam" id="PF25087">
    <property type="entry name" value="GMPPB_C"/>
    <property type="match status" value="1"/>
</dbReference>
<dbReference type="InterPro" id="IPR011004">
    <property type="entry name" value="Trimer_LpxA-like_sf"/>
</dbReference>